<dbReference type="RefSeq" id="WP_252955633.1">
    <property type="nucleotide sequence ID" value="NZ_JAFIRR010000164.1"/>
</dbReference>
<dbReference type="Gene3D" id="3.30.565.10">
    <property type="entry name" value="Histidine kinase-like ATPase, C-terminal domain"/>
    <property type="match status" value="1"/>
</dbReference>
<sequence>MPRLQGRSHSALILVLGFVLAVPTAAAVAAAWFTWRITWREAEEGVARSADTIAEYALRILDSQRLGAGRVNDLVRGMSDAEIRAHEAEVHAGLRALVPAFPMVETATILGADGAVLATARVYPVLAEANAADREWVQALRRPETPEPHISRVVRSRFDDHLFFPVSIRRTGTGNAVPPGGIEGIITLSVGPEQLTQGFGEVLGLPENIIALLRQDGAILARRPLPAGPFPDLPPDSDPVKLAASGVERAIFLAPSTVDGARTLFAMRNIAGFPVLAIVGRSVSEIHRAWFRAVRLQLTWGGPAMLMLLGSVLYALRLNRKAWEAEWALQGEQARRAALDAREAAEARFRGVFHSRAMGMAVFDLQTGQTLLANDRLLEMTGSTREAFARGEWDWRRYTPVDDLRLDEAALAEAQARGWFDPYEKEYLRPDGSRLPVRLFSAPLPGEPGRIVAIVQDISEQREAETKRDLLVREVNHRAKNALATVQAVLRLTTAESLEAYRTLVQGRVAAVAQAMDLLAQTGWTRTSLPELIRGEFQPFLAGVAGRGTVPLAMAGPEVFISPAMVQPLAMALHELATNAAKYGALSQPGGTVRITWRVTPQNRLLLDWEEQGGPALAGPPARQGFGTRMLHATVERQLHGRVSWDWRESGLLCRISVPQSCVEVEQSRPAQVG</sequence>
<dbReference type="CDD" id="cd12915">
    <property type="entry name" value="PDC2_DGC_like"/>
    <property type="match status" value="1"/>
</dbReference>
<accession>A0ABT1DAN9</accession>
<keyword evidence="5" id="KW-0547">Nucleotide-binding</keyword>
<feature type="domain" description="Signal transduction histidine kinase HWE region" evidence="8">
    <location>
        <begin position="474"/>
        <end position="558"/>
    </location>
</feature>
<comment type="catalytic activity">
    <reaction evidence="1">
        <text>ATP + protein L-histidine = ADP + protein N-phospho-L-histidine.</text>
        <dbReference type="EC" id="2.7.13.3"/>
    </reaction>
</comment>
<dbReference type="Pfam" id="PF13426">
    <property type="entry name" value="PAS_9"/>
    <property type="match status" value="1"/>
</dbReference>
<evidence type="ECO:0000256" key="1">
    <source>
        <dbReference type="ARBA" id="ARBA00000085"/>
    </source>
</evidence>
<evidence type="ECO:0000256" key="3">
    <source>
        <dbReference type="ARBA" id="ARBA00022553"/>
    </source>
</evidence>
<evidence type="ECO:0000256" key="4">
    <source>
        <dbReference type="ARBA" id="ARBA00022679"/>
    </source>
</evidence>
<dbReference type="SMART" id="SM00911">
    <property type="entry name" value="HWE_HK"/>
    <property type="match status" value="1"/>
</dbReference>
<dbReference type="SMART" id="SM00086">
    <property type="entry name" value="PAC"/>
    <property type="match status" value="1"/>
</dbReference>
<dbReference type="Gene3D" id="3.30.450.20">
    <property type="entry name" value="PAS domain"/>
    <property type="match status" value="3"/>
</dbReference>
<dbReference type="EMBL" id="JAFIRR010000164">
    <property type="protein sequence ID" value="MCO6419008.1"/>
    <property type="molecule type" value="Genomic_DNA"/>
</dbReference>
<evidence type="ECO:0000259" key="8">
    <source>
        <dbReference type="SMART" id="SM00911"/>
    </source>
</evidence>
<keyword evidence="6" id="KW-0418">Kinase</keyword>
<keyword evidence="10" id="KW-1185">Reference proteome</keyword>
<evidence type="ECO:0000256" key="5">
    <source>
        <dbReference type="ARBA" id="ARBA00022741"/>
    </source>
</evidence>
<dbReference type="SUPFAM" id="SSF55874">
    <property type="entry name" value="ATPase domain of HSP90 chaperone/DNA topoisomerase II/histidine kinase"/>
    <property type="match status" value="1"/>
</dbReference>
<dbReference type="CDD" id="cd00130">
    <property type="entry name" value="PAS"/>
    <property type="match status" value="1"/>
</dbReference>
<dbReference type="InterPro" id="IPR011102">
    <property type="entry name" value="Sig_transdc_His_kinase_HWE"/>
</dbReference>
<name>A0ABT1DAN9_9PROT</name>
<dbReference type="InterPro" id="IPR036890">
    <property type="entry name" value="HATPase_C_sf"/>
</dbReference>
<dbReference type="Pfam" id="PF07536">
    <property type="entry name" value="HWE_HK"/>
    <property type="match status" value="1"/>
</dbReference>
<evidence type="ECO:0000313" key="9">
    <source>
        <dbReference type="EMBL" id="MCO6419008.1"/>
    </source>
</evidence>
<evidence type="ECO:0000313" key="10">
    <source>
        <dbReference type="Proteomes" id="UP001523392"/>
    </source>
</evidence>
<dbReference type="InterPro" id="IPR035965">
    <property type="entry name" value="PAS-like_dom_sf"/>
</dbReference>
<organism evidence="9 10">
    <name type="scientific">Siccirubricoccus soli</name>
    <dbReference type="NCBI Taxonomy" id="2899147"/>
    <lineage>
        <taxon>Bacteria</taxon>
        <taxon>Pseudomonadati</taxon>
        <taxon>Pseudomonadota</taxon>
        <taxon>Alphaproteobacteria</taxon>
        <taxon>Acetobacterales</taxon>
        <taxon>Roseomonadaceae</taxon>
        <taxon>Siccirubricoccus</taxon>
    </lineage>
</organism>
<dbReference type="PANTHER" id="PTHR41523:SF8">
    <property type="entry name" value="ETHYLENE RESPONSE SENSOR PROTEIN"/>
    <property type="match status" value="1"/>
</dbReference>
<dbReference type="CDD" id="cd12914">
    <property type="entry name" value="PDC1_DGC_like"/>
    <property type="match status" value="1"/>
</dbReference>
<evidence type="ECO:0000256" key="6">
    <source>
        <dbReference type="ARBA" id="ARBA00022777"/>
    </source>
</evidence>
<keyword evidence="4" id="KW-0808">Transferase</keyword>
<dbReference type="EC" id="2.7.13.3" evidence="2"/>
<evidence type="ECO:0000256" key="2">
    <source>
        <dbReference type="ARBA" id="ARBA00012438"/>
    </source>
</evidence>
<dbReference type="InterPro" id="IPR000014">
    <property type="entry name" value="PAS"/>
</dbReference>
<protein>
    <recommendedName>
        <fullName evidence="2">histidine kinase</fullName>
        <ecNumber evidence="2">2.7.13.3</ecNumber>
    </recommendedName>
</protein>
<keyword evidence="3" id="KW-0597">Phosphoprotein</keyword>
<gene>
    <name evidence="9" type="ORF">JYK14_23030</name>
</gene>
<dbReference type="NCBIfam" id="TIGR00229">
    <property type="entry name" value="sensory_box"/>
    <property type="match status" value="1"/>
</dbReference>
<comment type="caution">
    <text evidence="9">The sequence shown here is derived from an EMBL/GenBank/DDBJ whole genome shotgun (WGS) entry which is preliminary data.</text>
</comment>
<dbReference type="InterPro" id="IPR001610">
    <property type="entry name" value="PAC"/>
</dbReference>
<dbReference type="Proteomes" id="UP001523392">
    <property type="component" value="Unassembled WGS sequence"/>
</dbReference>
<reference evidence="9 10" key="1">
    <citation type="submission" date="2021-12" db="EMBL/GenBank/DDBJ databases">
        <title>Siccirubricoccus leaddurans sp. nov., a high concentration Zn2+ tolerance bacterium.</title>
        <authorList>
            <person name="Cao Y."/>
        </authorList>
    </citation>
    <scope>NUCLEOTIDE SEQUENCE [LARGE SCALE GENOMIC DNA]</scope>
    <source>
        <strain evidence="9 10">KC 17139</strain>
    </source>
</reference>
<dbReference type="PANTHER" id="PTHR41523">
    <property type="entry name" value="TWO-COMPONENT SYSTEM SENSOR PROTEIN"/>
    <property type="match status" value="1"/>
</dbReference>
<dbReference type="SUPFAM" id="SSF55785">
    <property type="entry name" value="PYP-like sensor domain (PAS domain)"/>
    <property type="match status" value="1"/>
</dbReference>
<evidence type="ECO:0000256" key="7">
    <source>
        <dbReference type="ARBA" id="ARBA00022840"/>
    </source>
</evidence>
<keyword evidence="7" id="KW-0067">ATP-binding</keyword>
<proteinExistence type="predicted"/>